<organism evidence="2 3">
    <name type="scientific">Lobosporangium transversale</name>
    <dbReference type="NCBI Taxonomy" id="64571"/>
    <lineage>
        <taxon>Eukaryota</taxon>
        <taxon>Fungi</taxon>
        <taxon>Fungi incertae sedis</taxon>
        <taxon>Mucoromycota</taxon>
        <taxon>Mortierellomycotina</taxon>
        <taxon>Mortierellomycetes</taxon>
        <taxon>Mortierellales</taxon>
        <taxon>Mortierellaceae</taxon>
        <taxon>Lobosporangium</taxon>
    </lineage>
</organism>
<comment type="caution">
    <text evidence="2">The sequence shown here is derived from an EMBL/GenBank/DDBJ whole genome shotgun (WGS) entry which is preliminary data.</text>
</comment>
<protein>
    <submittedName>
        <fullName evidence="2">Uncharacterized protein</fullName>
    </submittedName>
</protein>
<feature type="region of interest" description="Disordered" evidence="1">
    <location>
        <begin position="93"/>
        <end position="120"/>
    </location>
</feature>
<keyword evidence="3" id="KW-1185">Reference proteome</keyword>
<reference evidence="2 3" key="1">
    <citation type="submission" date="2016-07" db="EMBL/GenBank/DDBJ databases">
        <title>Pervasive Adenine N6-methylation of Active Genes in Fungi.</title>
        <authorList>
            <consortium name="DOE Joint Genome Institute"/>
            <person name="Mondo S.J."/>
            <person name="Dannebaum R.O."/>
            <person name="Kuo R.C."/>
            <person name="Labutti K."/>
            <person name="Haridas S."/>
            <person name="Kuo A."/>
            <person name="Salamov A."/>
            <person name="Ahrendt S.R."/>
            <person name="Lipzen A."/>
            <person name="Sullivan W."/>
            <person name="Andreopoulos W.B."/>
            <person name="Clum A."/>
            <person name="Lindquist E."/>
            <person name="Daum C."/>
            <person name="Ramamoorthy G.K."/>
            <person name="Gryganskyi A."/>
            <person name="Culley D."/>
            <person name="Magnuson J.K."/>
            <person name="James T.Y."/>
            <person name="O'Malley M.A."/>
            <person name="Stajich J.E."/>
            <person name="Spatafora J.W."/>
            <person name="Visel A."/>
            <person name="Grigoriev I.V."/>
        </authorList>
    </citation>
    <scope>NUCLEOTIDE SEQUENCE [LARGE SCALE GENOMIC DNA]</scope>
    <source>
        <strain evidence="2 3">NRRL 3116</strain>
    </source>
</reference>
<dbReference type="PANTHER" id="PTHR24114:SF2">
    <property type="entry name" value="F-BOX DOMAIN-CONTAINING PROTEIN-RELATED"/>
    <property type="match status" value="1"/>
</dbReference>
<dbReference type="InParanoid" id="A0A1Y2GJJ9"/>
<proteinExistence type="predicted"/>
<dbReference type="SUPFAM" id="SSF52047">
    <property type="entry name" value="RNI-like"/>
    <property type="match status" value="2"/>
</dbReference>
<accession>A0A1Y2GJJ9</accession>
<dbReference type="Gene3D" id="3.80.10.10">
    <property type="entry name" value="Ribonuclease Inhibitor"/>
    <property type="match status" value="5"/>
</dbReference>
<dbReference type="SMART" id="SM00368">
    <property type="entry name" value="LRR_RI"/>
    <property type="match status" value="17"/>
</dbReference>
<evidence type="ECO:0000313" key="3">
    <source>
        <dbReference type="Proteomes" id="UP000193648"/>
    </source>
</evidence>
<dbReference type="AlphaFoldDB" id="A0A1Y2GJJ9"/>
<gene>
    <name evidence="2" type="ORF">BCR41DRAFT_358549</name>
</gene>
<dbReference type="GeneID" id="33566903"/>
<dbReference type="InterPro" id="IPR052394">
    <property type="entry name" value="LRR-containing"/>
</dbReference>
<dbReference type="Proteomes" id="UP000193648">
    <property type="component" value="Unassembled WGS sequence"/>
</dbReference>
<sequence length="1062" mass="116091">MSEHQYQRFRKGNIIEKVRVKTTLVSTDNVSSSPCYVSVQEVRDAFPDALLFKLDGLPIPFLVDADGNRIEPLRIGFYPDKVLDIVTKVLQPGNSNSNSDSNGNNNTASQLPTPEESADLASQNRLLSIHNNTQVEEIHPDDPNVEQIVELFLEIKKKDERILKLQDEMIKIQGGLIRKDSEILNLKLRPKEKDGLLKPGGVLEPQLEVQPKLKNLEHSVLDRLVALQEHANAIFTQNIDLQEYQIPRLFVILPDSRTEWNAKNLLSNQFRLHFLCEDGDRTVQTSQSGQNQVHITEHEGYEIRSSTEFFRKYGKHMLVLLQWLKLSTSSSSLIDAIDYSIDYMEALSKDDPVLSSINTVDGYEALEVADLQQLSTFLRIDGKEKQYGNLYKTITKTGYVKWVCFEHCRLTYKEREQRVFVDAVKLSGGNYDPQVAKATITLKSKEKSKGFFDALANAGRVYELDITFNWDWTEADLEAFGNALKKSTVSILRLKLGQLRQSINKFFTVVKAFLRYEGVVHIMELGNTKKIHIILSPELVKLSSLQPKRLSYPHKLTMEMRPRKIEANVFQDLANALKTNTTLIALGLEDNSIRKEGARVLSEALKVNTILTTLRLKGNMIGKEGALALSEALKVNTALTFLDLEGNSIGKEGAIALSEALKVNRALTSMKLASNSLGREGTLALSEALKANNTLTTLDLEGNSIMNEGAQALAEALKTNATLTTMKLMSNSIGDKGVLALSEALKTNAALTTLDLEGNSVGDDGALALAGALKINTTLNSLYLWRNSIGDKGASVLSEGLKTNTALTALDLEGNSIGDNGALALSEGLKANKALTTMSLMGNSVKAKGALALSEALKINTSLTTLKLGNNLIGVEGARRLSEALKVNTTLTTLYLLLNSIGDEGALVLSEALKTNAALSTMDLSQNSIGNKGALAISEALKVNKALTTINLNDNLIGAEGAQGLSMALKANMTLTTLRLGKNLIRDEGARGLSEALKINRNLTNLYLWGNSIGDEGVLALSEALKVNEVLTTMDLSQNSIGNKGAQALSEVHKVNPNLSLA</sequence>
<dbReference type="InterPro" id="IPR032675">
    <property type="entry name" value="LRR_dom_sf"/>
</dbReference>
<dbReference type="OrthoDB" id="333024at2759"/>
<dbReference type="Pfam" id="PF13516">
    <property type="entry name" value="LRR_6"/>
    <property type="match status" value="14"/>
</dbReference>
<name>A0A1Y2GJJ9_9FUNG</name>
<dbReference type="PANTHER" id="PTHR24114">
    <property type="entry name" value="LEUCINE RICH REPEAT FAMILY PROTEIN"/>
    <property type="match status" value="1"/>
</dbReference>
<dbReference type="InterPro" id="IPR001611">
    <property type="entry name" value="Leu-rich_rpt"/>
</dbReference>
<evidence type="ECO:0000256" key="1">
    <source>
        <dbReference type="SAM" id="MobiDB-lite"/>
    </source>
</evidence>
<feature type="compositionally biased region" description="Low complexity" evidence="1">
    <location>
        <begin position="93"/>
        <end position="106"/>
    </location>
</feature>
<dbReference type="RefSeq" id="XP_021878788.1">
    <property type="nucleotide sequence ID" value="XM_022025059.1"/>
</dbReference>
<dbReference type="CDD" id="cd00116">
    <property type="entry name" value="LRR_RI"/>
    <property type="match status" value="1"/>
</dbReference>
<evidence type="ECO:0000313" key="2">
    <source>
        <dbReference type="EMBL" id="ORZ09335.1"/>
    </source>
</evidence>
<dbReference type="STRING" id="64571.A0A1Y2GJJ9"/>
<dbReference type="EMBL" id="MCFF01000034">
    <property type="protein sequence ID" value="ORZ09335.1"/>
    <property type="molecule type" value="Genomic_DNA"/>
</dbReference>